<dbReference type="InterPro" id="IPR050276">
    <property type="entry name" value="MshD_Acetyltransferase"/>
</dbReference>
<dbReference type="InterPro" id="IPR000182">
    <property type="entry name" value="GNAT_dom"/>
</dbReference>
<dbReference type="NCBIfam" id="TIGR01575">
    <property type="entry name" value="rimI"/>
    <property type="match status" value="1"/>
</dbReference>
<dbReference type="PANTHER" id="PTHR43617">
    <property type="entry name" value="L-AMINO ACID N-ACETYLTRANSFERASE"/>
    <property type="match status" value="1"/>
</dbReference>
<organism evidence="3 4">
    <name type="scientific">Streptococcus viridans</name>
    <dbReference type="NCBI Taxonomy" id="78535"/>
    <lineage>
        <taxon>Bacteria</taxon>
        <taxon>Bacillati</taxon>
        <taxon>Bacillota</taxon>
        <taxon>Bacilli</taxon>
        <taxon>Lactobacillales</taxon>
        <taxon>Streptococcaceae</taxon>
        <taxon>Streptococcus</taxon>
    </lineage>
</organism>
<dbReference type="PANTHER" id="PTHR43617:SF35">
    <property type="entry name" value="[RIBOSOMAL PROTEIN BS18]-ALANINE N-ACETYLTRANSFERASE"/>
    <property type="match status" value="1"/>
</dbReference>
<dbReference type="InterPro" id="IPR016181">
    <property type="entry name" value="Acyl_CoA_acyltransferase"/>
</dbReference>
<dbReference type="Pfam" id="PF13508">
    <property type="entry name" value="Acetyltransf_7"/>
    <property type="match status" value="1"/>
</dbReference>
<dbReference type="Gene3D" id="3.40.630.30">
    <property type="match status" value="1"/>
</dbReference>
<comment type="function">
    <text evidence="1">Acetylates the N-terminal alanine of ribosomal protein bS18.</text>
</comment>
<reference evidence="3 4" key="1">
    <citation type="submission" date="2018-12" db="EMBL/GenBank/DDBJ databases">
        <authorList>
            <consortium name="Pathogen Informatics"/>
        </authorList>
    </citation>
    <scope>NUCLEOTIDE SEQUENCE [LARGE SCALE GENOMIC DNA]</scope>
    <source>
        <strain evidence="3 4">NCTC3166</strain>
    </source>
</reference>
<protein>
    <recommendedName>
        <fullName evidence="1">[Ribosomal protein bS18]-alanine N-acetyltransferase</fullName>
        <ecNumber evidence="1">2.3.1.266</ecNumber>
    </recommendedName>
</protein>
<evidence type="ECO:0000313" key="3">
    <source>
        <dbReference type="EMBL" id="VED67926.1"/>
    </source>
</evidence>
<dbReference type="RefSeq" id="WP_126404876.1">
    <property type="nucleotide sequence ID" value="NZ_LR134266.1"/>
</dbReference>
<comment type="subcellular location">
    <subcellularLocation>
        <location evidence="1">Cytoplasm</location>
    </subcellularLocation>
</comment>
<dbReference type="EC" id="2.3.1.266" evidence="1"/>
<dbReference type="GO" id="GO:0008999">
    <property type="term" value="F:protein-N-terminal-alanine acetyltransferase activity"/>
    <property type="evidence" value="ECO:0007669"/>
    <property type="project" value="UniProtKB-EC"/>
</dbReference>
<dbReference type="CDD" id="cd04301">
    <property type="entry name" value="NAT_SF"/>
    <property type="match status" value="1"/>
</dbReference>
<accession>A0A3S4PZ06</accession>
<dbReference type="AlphaFoldDB" id="A0A3S4PZ06"/>
<dbReference type="SUPFAM" id="SSF55729">
    <property type="entry name" value="Acyl-CoA N-acyltransferases (Nat)"/>
    <property type="match status" value="1"/>
</dbReference>
<comment type="similarity">
    <text evidence="1">Belongs to the acetyltransferase family. RimI subfamily.</text>
</comment>
<dbReference type="GO" id="GO:0005737">
    <property type="term" value="C:cytoplasm"/>
    <property type="evidence" value="ECO:0007669"/>
    <property type="project" value="UniProtKB-SubCell"/>
</dbReference>
<keyword evidence="3" id="KW-0808">Transferase</keyword>
<name>A0A3S4PZ06_9STRE</name>
<keyword evidence="4" id="KW-1185">Reference proteome</keyword>
<evidence type="ECO:0000313" key="4">
    <source>
        <dbReference type="Proteomes" id="UP000270025"/>
    </source>
</evidence>
<dbReference type="KEGG" id="svf:NCTC3166_01761"/>
<gene>
    <name evidence="3" type="ORF">NCTC3166_01761</name>
</gene>
<comment type="catalytic activity">
    <reaction evidence="1">
        <text>N-terminal L-alanyl-[ribosomal protein bS18] + acetyl-CoA = N-terminal N(alpha)-acetyl-L-alanyl-[ribosomal protein bS18] + CoA + H(+)</text>
        <dbReference type="Rhea" id="RHEA:43756"/>
        <dbReference type="Rhea" id="RHEA-COMP:10676"/>
        <dbReference type="Rhea" id="RHEA-COMP:10677"/>
        <dbReference type="ChEBI" id="CHEBI:15378"/>
        <dbReference type="ChEBI" id="CHEBI:57287"/>
        <dbReference type="ChEBI" id="CHEBI:57288"/>
        <dbReference type="ChEBI" id="CHEBI:64718"/>
        <dbReference type="ChEBI" id="CHEBI:83683"/>
        <dbReference type="EC" id="2.3.1.266"/>
    </reaction>
</comment>
<sequence length="145" mass="16614">MIRIEKEAGRFDLAPQLVEVLDDVYGQSPWNLEQVLADLGQPQNWYAFAYSGEELVGFLAMQENLYELEVVQIAVRKEWQGRGIAGQLLESLPQEKEVFLEVREGNTPARTLYQKQGFKEIGCRKGYYHAPTEDAIMMKREADEG</sequence>
<evidence type="ECO:0000259" key="2">
    <source>
        <dbReference type="PROSITE" id="PS51186"/>
    </source>
</evidence>
<proteinExistence type="inferred from homology"/>
<evidence type="ECO:0000256" key="1">
    <source>
        <dbReference type="RuleBase" id="RU363094"/>
    </source>
</evidence>
<dbReference type="Proteomes" id="UP000270025">
    <property type="component" value="Chromosome"/>
</dbReference>
<dbReference type="InterPro" id="IPR006464">
    <property type="entry name" value="AcTrfase_RimI/Ard1"/>
</dbReference>
<dbReference type="EMBL" id="LR134266">
    <property type="protein sequence ID" value="VED67926.1"/>
    <property type="molecule type" value="Genomic_DNA"/>
</dbReference>
<keyword evidence="1" id="KW-0963">Cytoplasm</keyword>
<dbReference type="PROSITE" id="PS51186">
    <property type="entry name" value="GNAT"/>
    <property type="match status" value="1"/>
</dbReference>
<feature type="domain" description="N-acetyltransferase" evidence="2">
    <location>
        <begin position="1"/>
        <end position="143"/>
    </location>
</feature>